<proteinExistence type="predicted"/>
<protein>
    <submittedName>
        <fullName evidence="5">GntR family transcriptional regulator</fullName>
    </submittedName>
</protein>
<evidence type="ECO:0000256" key="3">
    <source>
        <dbReference type="ARBA" id="ARBA00023163"/>
    </source>
</evidence>
<dbReference type="SUPFAM" id="SSF46785">
    <property type="entry name" value="Winged helix' DNA-binding domain"/>
    <property type="match status" value="1"/>
</dbReference>
<gene>
    <name evidence="5" type="ORF">Gferi_03390</name>
</gene>
<dbReference type="GO" id="GO:0003700">
    <property type="term" value="F:DNA-binding transcription factor activity"/>
    <property type="evidence" value="ECO:0007669"/>
    <property type="project" value="InterPro"/>
</dbReference>
<reference evidence="5 6" key="1">
    <citation type="submission" date="2016-09" db="EMBL/GenBank/DDBJ databases">
        <title>Genomic analysis reveals versatility of anaerobic energy metabolism of Geosporobacter ferrireducens IRF9 of phylum Firmicutes.</title>
        <authorList>
            <person name="Kim S.-J."/>
        </authorList>
    </citation>
    <scope>NUCLEOTIDE SEQUENCE [LARGE SCALE GENOMIC DNA]</scope>
    <source>
        <strain evidence="5 6">IRF9</strain>
    </source>
</reference>
<evidence type="ECO:0000313" key="6">
    <source>
        <dbReference type="Proteomes" id="UP000095743"/>
    </source>
</evidence>
<dbReference type="OrthoDB" id="9781630at2"/>
<dbReference type="Pfam" id="PF07729">
    <property type="entry name" value="FCD"/>
    <property type="match status" value="1"/>
</dbReference>
<accession>A0A1D8GCT5</accession>
<keyword evidence="6" id="KW-1185">Reference proteome</keyword>
<keyword evidence="3" id="KW-0804">Transcription</keyword>
<dbReference type="SUPFAM" id="SSF48008">
    <property type="entry name" value="GntR ligand-binding domain-like"/>
    <property type="match status" value="1"/>
</dbReference>
<dbReference type="InterPro" id="IPR000524">
    <property type="entry name" value="Tscrpt_reg_HTH_GntR"/>
</dbReference>
<dbReference type="RefSeq" id="WP_069974278.1">
    <property type="nucleotide sequence ID" value="NZ_CP017269.1"/>
</dbReference>
<evidence type="ECO:0000313" key="5">
    <source>
        <dbReference type="EMBL" id="AOT68702.1"/>
    </source>
</evidence>
<dbReference type="InterPro" id="IPR036390">
    <property type="entry name" value="WH_DNA-bd_sf"/>
</dbReference>
<dbReference type="Proteomes" id="UP000095743">
    <property type="component" value="Chromosome"/>
</dbReference>
<dbReference type="SMART" id="SM00895">
    <property type="entry name" value="FCD"/>
    <property type="match status" value="1"/>
</dbReference>
<dbReference type="InterPro" id="IPR008920">
    <property type="entry name" value="TF_FadR/GntR_C"/>
</dbReference>
<dbReference type="STRING" id="1424294.Gferi_03390"/>
<dbReference type="CDD" id="cd07377">
    <property type="entry name" value="WHTH_GntR"/>
    <property type="match status" value="1"/>
</dbReference>
<sequence>MQSSLGAYQRENLCSVVADYIKEAILSGVYREGDHILETEVSQVLGISRAPVREGIKELEKEGIVTIVPRKGTFVTRFSIEDIKEVFDIRLLLENDILERLIGENKLSEKDFKALESIVEDMVTIVNGSGELLKKAIMLNGKDMEFHRYIWQQSGSKRRVEILERIFFQLRMAMMYDTNETGNLLVTATDHYEIIKHLRSKDLEKCKKALRDHIVSYKKGRF</sequence>
<dbReference type="PANTHER" id="PTHR43537:SF24">
    <property type="entry name" value="GLUCONATE OPERON TRANSCRIPTIONAL REPRESSOR"/>
    <property type="match status" value="1"/>
</dbReference>
<dbReference type="PROSITE" id="PS50949">
    <property type="entry name" value="HTH_GNTR"/>
    <property type="match status" value="1"/>
</dbReference>
<evidence type="ECO:0000256" key="1">
    <source>
        <dbReference type="ARBA" id="ARBA00023015"/>
    </source>
</evidence>
<keyword evidence="2" id="KW-0238">DNA-binding</keyword>
<organism evidence="5 6">
    <name type="scientific">Geosporobacter ferrireducens</name>
    <dbReference type="NCBI Taxonomy" id="1424294"/>
    <lineage>
        <taxon>Bacteria</taxon>
        <taxon>Bacillati</taxon>
        <taxon>Bacillota</taxon>
        <taxon>Clostridia</taxon>
        <taxon>Peptostreptococcales</taxon>
        <taxon>Thermotaleaceae</taxon>
        <taxon>Geosporobacter</taxon>
    </lineage>
</organism>
<dbReference type="EMBL" id="CP017269">
    <property type="protein sequence ID" value="AOT68702.1"/>
    <property type="molecule type" value="Genomic_DNA"/>
</dbReference>
<keyword evidence="1" id="KW-0805">Transcription regulation</keyword>
<dbReference type="InterPro" id="IPR011711">
    <property type="entry name" value="GntR_C"/>
</dbReference>
<dbReference type="AlphaFoldDB" id="A0A1D8GCT5"/>
<dbReference type="PANTHER" id="PTHR43537">
    <property type="entry name" value="TRANSCRIPTIONAL REGULATOR, GNTR FAMILY"/>
    <property type="match status" value="1"/>
</dbReference>
<evidence type="ECO:0000259" key="4">
    <source>
        <dbReference type="PROSITE" id="PS50949"/>
    </source>
</evidence>
<dbReference type="Gene3D" id="1.20.120.530">
    <property type="entry name" value="GntR ligand-binding domain-like"/>
    <property type="match status" value="1"/>
</dbReference>
<dbReference type="Gene3D" id="1.10.10.10">
    <property type="entry name" value="Winged helix-like DNA-binding domain superfamily/Winged helix DNA-binding domain"/>
    <property type="match status" value="1"/>
</dbReference>
<dbReference type="SMART" id="SM00345">
    <property type="entry name" value="HTH_GNTR"/>
    <property type="match status" value="1"/>
</dbReference>
<dbReference type="KEGG" id="gfe:Gferi_03390"/>
<dbReference type="InterPro" id="IPR036388">
    <property type="entry name" value="WH-like_DNA-bd_sf"/>
</dbReference>
<dbReference type="Pfam" id="PF00392">
    <property type="entry name" value="GntR"/>
    <property type="match status" value="1"/>
</dbReference>
<name>A0A1D8GCT5_9FIRM</name>
<feature type="domain" description="HTH gntR-type" evidence="4">
    <location>
        <begin position="11"/>
        <end position="78"/>
    </location>
</feature>
<dbReference type="GO" id="GO:0003677">
    <property type="term" value="F:DNA binding"/>
    <property type="evidence" value="ECO:0007669"/>
    <property type="project" value="UniProtKB-KW"/>
</dbReference>
<evidence type="ECO:0000256" key="2">
    <source>
        <dbReference type="ARBA" id="ARBA00023125"/>
    </source>
</evidence>